<keyword evidence="3" id="KW-1185">Reference proteome</keyword>
<accession>A0A812WJH7</accession>
<reference evidence="2" key="1">
    <citation type="submission" date="2021-02" db="EMBL/GenBank/DDBJ databases">
        <authorList>
            <person name="Dougan E. K."/>
            <person name="Rhodes N."/>
            <person name="Thang M."/>
            <person name="Chan C."/>
        </authorList>
    </citation>
    <scope>NUCLEOTIDE SEQUENCE</scope>
</reference>
<feature type="non-terminal residue" evidence="2">
    <location>
        <position position="355"/>
    </location>
</feature>
<name>A0A812WJH7_SYMPI</name>
<evidence type="ECO:0000256" key="1">
    <source>
        <dbReference type="SAM" id="MobiDB-lite"/>
    </source>
</evidence>
<evidence type="ECO:0000313" key="3">
    <source>
        <dbReference type="Proteomes" id="UP000649617"/>
    </source>
</evidence>
<comment type="caution">
    <text evidence="2">The sequence shown here is derived from an EMBL/GenBank/DDBJ whole genome shotgun (WGS) entry which is preliminary data.</text>
</comment>
<feature type="region of interest" description="Disordered" evidence="1">
    <location>
        <begin position="313"/>
        <end position="333"/>
    </location>
</feature>
<feature type="region of interest" description="Disordered" evidence="1">
    <location>
        <begin position="144"/>
        <end position="179"/>
    </location>
</feature>
<organism evidence="2 3">
    <name type="scientific">Symbiodinium pilosum</name>
    <name type="common">Dinoflagellate</name>
    <dbReference type="NCBI Taxonomy" id="2952"/>
    <lineage>
        <taxon>Eukaryota</taxon>
        <taxon>Sar</taxon>
        <taxon>Alveolata</taxon>
        <taxon>Dinophyceae</taxon>
        <taxon>Suessiales</taxon>
        <taxon>Symbiodiniaceae</taxon>
        <taxon>Symbiodinium</taxon>
    </lineage>
</organism>
<feature type="region of interest" description="Disordered" evidence="1">
    <location>
        <begin position="1"/>
        <end position="25"/>
    </location>
</feature>
<proteinExistence type="predicted"/>
<dbReference type="OrthoDB" id="415672at2759"/>
<protein>
    <submittedName>
        <fullName evidence="2">FaeC protein</fullName>
    </submittedName>
</protein>
<gene>
    <name evidence="2" type="primary">faeC</name>
    <name evidence="2" type="ORF">SPIL2461_LOCUS19385</name>
</gene>
<dbReference type="Proteomes" id="UP000649617">
    <property type="component" value="Unassembled WGS sequence"/>
</dbReference>
<sequence>VDGRRASWRGSSLEGCRLSPGEGGPRTRSIVATLYAQQEKLHHLELRLRHLQTAKANLATSTEQLSTRGCLASLLEDVAKRLDAVGARLQALPCNEPARLPADALDQASVQSVLPPKTADAGFHPEPVCQTSLGFRSPILQLSPQEQGAAACRPPSWQESTSGMHPAAPRRGLTGSDGPAPLPGVAQRLQAARHTPPVEDAGRDMFQAMGRKAPQPRDVAVPCDRDGPEPAYMQALTGPPALPERRAPDRSQPLGILEPAMREEHKDPAVGPVFQAPPRYAQHTSSPLPALRSDAPCMVASRGEWLEPLTMGAADPGLQEEDRTPHLPVPTGRWMGQALLGEEPREFDPDVLWAK</sequence>
<dbReference type="AlphaFoldDB" id="A0A812WJH7"/>
<evidence type="ECO:0000313" key="2">
    <source>
        <dbReference type="EMBL" id="CAE7692137.1"/>
    </source>
</evidence>
<dbReference type="EMBL" id="CAJNIZ010044529">
    <property type="protein sequence ID" value="CAE7692137.1"/>
    <property type="molecule type" value="Genomic_DNA"/>
</dbReference>